<dbReference type="Pfam" id="PF00059">
    <property type="entry name" value="Lectin_C"/>
    <property type="match status" value="1"/>
</dbReference>
<protein>
    <recommendedName>
        <fullName evidence="2">C-type lectin domain-containing protein</fullName>
    </recommendedName>
</protein>
<dbReference type="InterPro" id="IPR016186">
    <property type="entry name" value="C-type_lectin-like/link_sf"/>
</dbReference>
<dbReference type="InterPro" id="IPR001304">
    <property type="entry name" value="C-type_lectin-like"/>
</dbReference>
<gene>
    <name evidence="3" type="ORF">OXD698_LOCUS285</name>
</gene>
<feature type="transmembrane region" description="Helical" evidence="1">
    <location>
        <begin position="12"/>
        <end position="32"/>
    </location>
</feature>
<organism evidence="3 4">
    <name type="scientific">Adineta steineri</name>
    <dbReference type="NCBI Taxonomy" id="433720"/>
    <lineage>
        <taxon>Eukaryota</taxon>
        <taxon>Metazoa</taxon>
        <taxon>Spiralia</taxon>
        <taxon>Gnathifera</taxon>
        <taxon>Rotifera</taxon>
        <taxon>Eurotatoria</taxon>
        <taxon>Bdelloidea</taxon>
        <taxon>Adinetida</taxon>
        <taxon>Adinetidae</taxon>
        <taxon>Adineta</taxon>
    </lineage>
</organism>
<dbReference type="PROSITE" id="PS50041">
    <property type="entry name" value="C_TYPE_LECTIN_2"/>
    <property type="match status" value="1"/>
</dbReference>
<dbReference type="AlphaFoldDB" id="A0A818FZR8"/>
<feature type="transmembrane region" description="Helical" evidence="1">
    <location>
        <begin position="248"/>
        <end position="272"/>
    </location>
</feature>
<evidence type="ECO:0000259" key="2">
    <source>
        <dbReference type="PROSITE" id="PS50041"/>
    </source>
</evidence>
<dbReference type="EMBL" id="CAJOAZ010000006">
    <property type="protein sequence ID" value="CAF3483629.1"/>
    <property type="molecule type" value="Genomic_DNA"/>
</dbReference>
<dbReference type="CDD" id="cd00037">
    <property type="entry name" value="CLECT"/>
    <property type="match status" value="1"/>
</dbReference>
<accession>A0A818FZR8</accession>
<keyword evidence="1" id="KW-0472">Membrane</keyword>
<keyword evidence="1" id="KW-0812">Transmembrane</keyword>
<comment type="caution">
    <text evidence="3">The sequence shown here is derived from an EMBL/GenBank/DDBJ whole genome shotgun (WGS) entry which is preliminary data.</text>
</comment>
<dbReference type="Proteomes" id="UP000663844">
    <property type="component" value="Unassembled WGS sequence"/>
</dbReference>
<dbReference type="Gene3D" id="3.10.100.10">
    <property type="entry name" value="Mannose-Binding Protein A, subunit A"/>
    <property type="match status" value="1"/>
</dbReference>
<sequence>MIIYHTFGYMNVYVYFFLIIIYETTTTIALSYNDACTNKCDISGMVCENNQCKCSSKSRLFWTGARCTPCPNDWTMTETECIGLYETFFSRENAKSICETKKADLISFRDRNILPLIYNITSKSTLSLNKGLRVWTSATAVHLNGLGSYQWLDKTQNTFTSASNWWCKKDSFIGYEYIYNEPTRFNHTGAEEECVAYWIGLTKGAIPTETVCLDDQRCDQAYPFMCEQTEATALQHIGPAQKSNKTTIIIIIIGIIFLILLALALTCGFIFFRKRRNAIKLQNNDANVLESIQSPRKTIEDDRLFNNPTVPNNIVVKQQQANKRAGYNKQQFDEFD</sequence>
<name>A0A818FZR8_9BILA</name>
<feature type="domain" description="C-type lectin" evidence="2">
    <location>
        <begin position="77"/>
        <end position="227"/>
    </location>
</feature>
<evidence type="ECO:0000313" key="3">
    <source>
        <dbReference type="EMBL" id="CAF3483629.1"/>
    </source>
</evidence>
<dbReference type="SUPFAM" id="SSF56436">
    <property type="entry name" value="C-type lectin-like"/>
    <property type="match status" value="1"/>
</dbReference>
<reference evidence="3" key="1">
    <citation type="submission" date="2021-02" db="EMBL/GenBank/DDBJ databases">
        <authorList>
            <person name="Nowell W R."/>
        </authorList>
    </citation>
    <scope>NUCLEOTIDE SEQUENCE</scope>
</reference>
<proteinExistence type="predicted"/>
<evidence type="ECO:0000313" key="4">
    <source>
        <dbReference type="Proteomes" id="UP000663844"/>
    </source>
</evidence>
<keyword evidence="1" id="KW-1133">Transmembrane helix</keyword>
<dbReference type="SMART" id="SM00034">
    <property type="entry name" value="CLECT"/>
    <property type="match status" value="1"/>
</dbReference>
<evidence type="ECO:0000256" key="1">
    <source>
        <dbReference type="SAM" id="Phobius"/>
    </source>
</evidence>
<dbReference type="InterPro" id="IPR016187">
    <property type="entry name" value="CTDL_fold"/>
</dbReference>